<evidence type="ECO:0000313" key="4">
    <source>
        <dbReference type="Proteomes" id="UP001500804"/>
    </source>
</evidence>
<dbReference type="PANTHER" id="PTHR30537">
    <property type="entry name" value="HTH-TYPE TRANSCRIPTIONAL REGULATOR"/>
    <property type="match status" value="1"/>
</dbReference>
<accession>A0ABP9P6Q4</accession>
<sequence>MIQQLERELDVGLFERTTRSVQLTSAGEAMLAWTRRSTGAADEAINAARHADLG</sequence>
<keyword evidence="4" id="KW-1185">Reference proteome</keyword>
<reference evidence="4" key="1">
    <citation type="journal article" date="2019" name="Int. J. Syst. Evol. Microbiol.">
        <title>The Global Catalogue of Microorganisms (GCM) 10K type strain sequencing project: providing services to taxonomists for standard genome sequencing and annotation.</title>
        <authorList>
            <consortium name="The Broad Institute Genomics Platform"/>
            <consortium name="The Broad Institute Genome Sequencing Center for Infectious Disease"/>
            <person name="Wu L."/>
            <person name="Ma J."/>
        </authorList>
    </citation>
    <scope>NUCLEOTIDE SEQUENCE [LARGE SCALE GENOMIC DNA]</scope>
    <source>
        <strain evidence="4">JCM 18302</strain>
    </source>
</reference>
<dbReference type="InterPro" id="IPR058163">
    <property type="entry name" value="LysR-type_TF_proteobact-type"/>
</dbReference>
<dbReference type="SUPFAM" id="SSF46785">
    <property type="entry name" value="Winged helix' DNA-binding domain"/>
    <property type="match status" value="1"/>
</dbReference>
<dbReference type="Gene3D" id="1.10.10.10">
    <property type="entry name" value="Winged helix-like DNA-binding domain superfamily/Winged helix DNA-binding domain"/>
    <property type="match status" value="1"/>
</dbReference>
<dbReference type="Pfam" id="PF00126">
    <property type="entry name" value="HTH_1"/>
    <property type="match status" value="1"/>
</dbReference>
<gene>
    <name evidence="3" type="ORF">GCM10023320_80770</name>
</gene>
<dbReference type="RefSeq" id="WP_425570864.1">
    <property type="nucleotide sequence ID" value="NZ_BAABJO010000054.1"/>
</dbReference>
<dbReference type="InterPro" id="IPR000847">
    <property type="entry name" value="LysR_HTH_N"/>
</dbReference>
<organism evidence="3 4">
    <name type="scientific">Pseudonocardia adelaidensis</name>
    <dbReference type="NCBI Taxonomy" id="648754"/>
    <lineage>
        <taxon>Bacteria</taxon>
        <taxon>Bacillati</taxon>
        <taxon>Actinomycetota</taxon>
        <taxon>Actinomycetes</taxon>
        <taxon>Pseudonocardiales</taxon>
        <taxon>Pseudonocardiaceae</taxon>
        <taxon>Pseudonocardia</taxon>
    </lineage>
</organism>
<evidence type="ECO:0000259" key="2">
    <source>
        <dbReference type="PROSITE" id="PS50931"/>
    </source>
</evidence>
<dbReference type="EMBL" id="BAABJO010000054">
    <property type="protein sequence ID" value="GAA5141588.1"/>
    <property type="molecule type" value="Genomic_DNA"/>
</dbReference>
<comment type="caution">
    <text evidence="3">The sequence shown here is derived from an EMBL/GenBank/DDBJ whole genome shotgun (WGS) entry which is preliminary data.</text>
</comment>
<evidence type="ECO:0000313" key="3">
    <source>
        <dbReference type="EMBL" id="GAA5141588.1"/>
    </source>
</evidence>
<dbReference type="PANTHER" id="PTHR30537:SF5">
    <property type="entry name" value="HTH-TYPE TRANSCRIPTIONAL ACTIVATOR TTDR-RELATED"/>
    <property type="match status" value="1"/>
</dbReference>
<dbReference type="Proteomes" id="UP001500804">
    <property type="component" value="Unassembled WGS sequence"/>
</dbReference>
<name>A0ABP9P6Q4_9PSEU</name>
<dbReference type="InterPro" id="IPR036390">
    <property type="entry name" value="WH_DNA-bd_sf"/>
</dbReference>
<feature type="domain" description="HTH lysR-type" evidence="2">
    <location>
        <begin position="1"/>
        <end position="24"/>
    </location>
</feature>
<protein>
    <recommendedName>
        <fullName evidence="2">HTH lysR-type domain-containing protein</fullName>
    </recommendedName>
</protein>
<dbReference type="InterPro" id="IPR036388">
    <property type="entry name" value="WH-like_DNA-bd_sf"/>
</dbReference>
<comment type="similarity">
    <text evidence="1">Belongs to the LysR transcriptional regulatory family.</text>
</comment>
<proteinExistence type="inferred from homology"/>
<evidence type="ECO:0000256" key="1">
    <source>
        <dbReference type="ARBA" id="ARBA00009437"/>
    </source>
</evidence>
<dbReference type="PROSITE" id="PS50931">
    <property type="entry name" value="HTH_LYSR"/>
    <property type="match status" value="1"/>
</dbReference>